<protein>
    <submittedName>
        <fullName evidence="2">Uncharacterized protein</fullName>
    </submittedName>
</protein>
<sequence>MGGVARARGRCEGEAAAPTVESRPARISTAVPALLGSAAALSALVWTGAVRGGRR</sequence>
<reference evidence="2 3" key="1">
    <citation type="submission" date="2021-01" db="EMBL/GenBank/DDBJ databases">
        <title>Whole genome shotgun sequence of Catellatospora coxensis NBRC 107359.</title>
        <authorList>
            <person name="Komaki H."/>
            <person name="Tamura T."/>
        </authorList>
    </citation>
    <scope>NUCLEOTIDE SEQUENCE [LARGE SCALE GENOMIC DNA]</scope>
    <source>
        <strain evidence="2 3">NBRC 107359</strain>
    </source>
</reference>
<evidence type="ECO:0000256" key="1">
    <source>
        <dbReference type="SAM" id="MobiDB-lite"/>
    </source>
</evidence>
<proteinExistence type="predicted"/>
<dbReference type="Proteomes" id="UP000630887">
    <property type="component" value="Unassembled WGS sequence"/>
</dbReference>
<accession>A0A8J3P733</accession>
<evidence type="ECO:0000313" key="2">
    <source>
        <dbReference type="EMBL" id="GIG06571.1"/>
    </source>
</evidence>
<organism evidence="2 3">
    <name type="scientific">Catellatospora coxensis</name>
    <dbReference type="NCBI Taxonomy" id="310354"/>
    <lineage>
        <taxon>Bacteria</taxon>
        <taxon>Bacillati</taxon>
        <taxon>Actinomycetota</taxon>
        <taxon>Actinomycetes</taxon>
        <taxon>Micromonosporales</taxon>
        <taxon>Micromonosporaceae</taxon>
        <taxon>Catellatospora</taxon>
    </lineage>
</organism>
<evidence type="ECO:0000313" key="3">
    <source>
        <dbReference type="Proteomes" id="UP000630887"/>
    </source>
</evidence>
<gene>
    <name evidence="2" type="ORF">Cco03nite_32710</name>
</gene>
<comment type="caution">
    <text evidence="2">The sequence shown here is derived from an EMBL/GenBank/DDBJ whole genome shotgun (WGS) entry which is preliminary data.</text>
</comment>
<name>A0A8J3P733_9ACTN</name>
<dbReference type="AlphaFoldDB" id="A0A8J3P733"/>
<keyword evidence="3" id="KW-1185">Reference proteome</keyword>
<feature type="region of interest" description="Disordered" evidence="1">
    <location>
        <begin position="1"/>
        <end position="20"/>
    </location>
</feature>
<dbReference type="EMBL" id="BONI01000024">
    <property type="protein sequence ID" value="GIG06571.1"/>
    <property type="molecule type" value="Genomic_DNA"/>
</dbReference>